<comment type="similarity">
    <text evidence="2 14 16">Belongs to the TonB-dependent receptor family.</text>
</comment>
<dbReference type="Gene3D" id="2.40.170.20">
    <property type="entry name" value="TonB-dependent receptor, beta-barrel domain"/>
    <property type="match status" value="1"/>
</dbReference>
<keyword evidence="13 14" id="KW-0998">Cell outer membrane</keyword>
<dbReference type="GO" id="GO:0038023">
    <property type="term" value="F:signaling receptor activity"/>
    <property type="evidence" value="ECO:0007669"/>
    <property type="project" value="InterPro"/>
</dbReference>
<evidence type="ECO:0000256" key="4">
    <source>
        <dbReference type="ARBA" id="ARBA00022452"/>
    </source>
</evidence>
<dbReference type="Gene3D" id="3.55.50.30">
    <property type="match status" value="1"/>
</dbReference>
<accession>A0AAQ1SVG7</accession>
<dbReference type="GO" id="GO:0015891">
    <property type="term" value="P:siderophore transport"/>
    <property type="evidence" value="ECO:0007669"/>
    <property type="project" value="InterPro"/>
</dbReference>
<reference evidence="18 19" key="1">
    <citation type="submission" date="2018-02" db="EMBL/GenBank/DDBJ databases">
        <authorList>
            <person name="Dubost A."/>
        </authorList>
    </citation>
    <scope>NUCLEOTIDE SEQUENCE [LARGE SCALE GENOMIC DNA]</scope>
    <source>
        <strain evidence="19">JV551A3</strain>
    </source>
</reference>
<dbReference type="FunFam" id="2.170.130.10:FF:000010">
    <property type="entry name" value="Ferripyoverdine receptor"/>
    <property type="match status" value="1"/>
</dbReference>
<keyword evidence="7" id="KW-0732">Signal</keyword>
<dbReference type="InterPro" id="IPR010916">
    <property type="entry name" value="TonB_box_CS"/>
</dbReference>
<dbReference type="PROSITE" id="PS00430">
    <property type="entry name" value="TONB_DEPENDENT_REC_1"/>
    <property type="match status" value="1"/>
</dbReference>
<evidence type="ECO:0000256" key="16">
    <source>
        <dbReference type="RuleBase" id="RU003357"/>
    </source>
</evidence>
<evidence type="ECO:0000256" key="14">
    <source>
        <dbReference type="PROSITE-ProRule" id="PRU01360"/>
    </source>
</evidence>
<keyword evidence="3 14" id="KW-0813">Transport</keyword>
<keyword evidence="12 18" id="KW-0675">Receptor</keyword>
<dbReference type="PANTHER" id="PTHR32552">
    <property type="entry name" value="FERRICHROME IRON RECEPTOR-RELATED"/>
    <property type="match status" value="1"/>
</dbReference>
<keyword evidence="10 15" id="KW-0798">TonB box</keyword>
<dbReference type="InterPro" id="IPR012910">
    <property type="entry name" value="Plug_dom"/>
</dbReference>
<evidence type="ECO:0000256" key="2">
    <source>
        <dbReference type="ARBA" id="ARBA00009810"/>
    </source>
</evidence>
<evidence type="ECO:0000256" key="10">
    <source>
        <dbReference type="ARBA" id="ARBA00023077"/>
    </source>
</evidence>
<protein>
    <submittedName>
        <fullName evidence="18">Ferric-pseudobactin 358 receptor</fullName>
    </submittedName>
</protein>
<proteinExistence type="inferred from homology"/>
<dbReference type="SUPFAM" id="SSF56935">
    <property type="entry name" value="Porins"/>
    <property type="match status" value="1"/>
</dbReference>
<keyword evidence="19" id="KW-1185">Reference proteome</keyword>
<evidence type="ECO:0000259" key="17">
    <source>
        <dbReference type="SMART" id="SM00965"/>
    </source>
</evidence>
<evidence type="ECO:0000256" key="15">
    <source>
        <dbReference type="PROSITE-ProRule" id="PRU10143"/>
    </source>
</evidence>
<keyword evidence="4 14" id="KW-1134">Transmembrane beta strand</keyword>
<keyword evidence="6 14" id="KW-0812">Transmembrane</keyword>
<dbReference type="InterPro" id="IPR011662">
    <property type="entry name" value="Secretin/TonB_short_N"/>
</dbReference>
<dbReference type="InterPro" id="IPR037066">
    <property type="entry name" value="Plug_dom_sf"/>
</dbReference>
<evidence type="ECO:0000256" key="3">
    <source>
        <dbReference type="ARBA" id="ARBA00022448"/>
    </source>
</evidence>
<gene>
    <name evidence="18" type="primary">pupA</name>
    <name evidence="18" type="ORF">JV551A3_V1_1910040</name>
</gene>
<dbReference type="Pfam" id="PF07715">
    <property type="entry name" value="Plug"/>
    <property type="match status" value="1"/>
</dbReference>
<evidence type="ECO:0000256" key="11">
    <source>
        <dbReference type="ARBA" id="ARBA00023136"/>
    </source>
</evidence>
<evidence type="ECO:0000256" key="12">
    <source>
        <dbReference type="ARBA" id="ARBA00023170"/>
    </source>
</evidence>
<evidence type="ECO:0000256" key="9">
    <source>
        <dbReference type="ARBA" id="ARBA00023065"/>
    </source>
</evidence>
<dbReference type="Proteomes" id="UP000294335">
    <property type="component" value="Unassembled WGS sequence"/>
</dbReference>
<dbReference type="SMART" id="SM00965">
    <property type="entry name" value="STN"/>
    <property type="match status" value="1"/>
</dbReference>
<dbReference type="EMBL" id="OPYN01000191">
    <property type="protein sequence ID" value="SPO63032.1"/>
    <property type="molecule type" value="Genomic_DNA"/>
</dbReference>
<dbReference type="CDD" id="cd01347">
    <property type="entry name" value="ligand_gated_channel"/>
    <property type="match status" value="1"/>
</dbReference>
<feature type="short sequence motif" description="TonB box" evidence="15">
    <location>
        <begin position="116"/>
        <end position="122"/>
    </location>
</feature>
<dbReference type="InterPro" id="IPR039426">
    <property type="entry name" value="TonB-dep_rcpt-like"/>
</dbReference>
<dbReference type="InterPro" id="IPR000531">
    <property type="entry name" value="Beta-barrel_TonB"/>
</dbReference>
<keyword evidence="8" id="KW-0408">Iron</keyword>
<evidence type="ECO:0000256" key="8">
    <source>
        <dbReference type="ARBA" id="ARBA00023004"/>
    </source>
</evidence>
<dbReference type="PANTHER" id="PTHR32552:SF74">
    <property type="entry name" value="HYDROXAMATE SIDEROPHORE RECEPTOR FHUE"/>
    <property type="match status" value="1"/>
</dbReference>
<keyword evidence="5" id="KW-0410">Iron transport</keyword>
<dbReference type="RefSeq" id="WP_133974650.1">
    <property type="nucleotide sequence ID" value="NZ_OPYN01000191.1"/>
</dbReference>
<feature type="domain" description="Secretin/TonB short N-terminal" evidence="17">
    <location>
        <begin position="72"/>
        <end position="122"/>
    </location>
</feature>
<dbReference type="Pfam" id="PF07660">
    <property type="entry name" value="STN"/>
    <property type="match status" value="1"/>
</dbReference>
<dbReference type="InterPro" id="IPR010105">
    <property type="entry name" value="TonB_sidphr_rcpt"/>
</dbReference>
<dbReference type="AlphaFoldDB" id="A0AAQ1SVG7"/>
<evidence type="ECO:0000256" key="1">
    <source>
        <dbReference type="ARBA" id="ARBA00004571"/>
    </source>
</evidence>
<dbReference type="NCBIfam" id="TIGR01783">
    <property type="entry name" value="TonB-siderophor"/>
    <property type="match status" value="1"/>
</dbReference>
<sequence length="826" mass="91281">MSKSLPGPLNPLAKALLIRHSLRPQRAFTRIGLGLAISAAMVAQVQAQEWTLDIPAQSMNSALQALAKQTDTQLLYSPEDINGLRSTALKGRHDLQSSLRTLLQGTGLRYQIDGNTVTVTASSSAQAGQVELSATNVNSVGLGATTEGTGSYTTGVTNTATKMNLSIRETPQSISVITRQRMDDQQLNSVTQVLNQTPGITMSQDGGLRYNIYSRGSAINTYQLDGVTTTQENQTRNMPSTLLDMTIYDRVEIVRGATGLMTGAGEPGGVVNLIRKRPTREFQSHIQGTVGSWDSYRSEVDVSGPLTEGGNLRGRMVAAKQKSGSFRDWYKEDKDILYGVLEADLNDATLVRFGVDYQKFKATGSPGVPLLFTNGKQTNFSRSTSSGARWMYDELETTNYFMAAEHTFANDWQIKLAANYMDSNRDNYNGSYQTTTNRAWIDEATGAARMLRYNAEADQTQRGVDLTLQGPFSLFGRTHEFITGFNYQDYKNDHTGYDVGSTTVNFYDWDNYLPRPTETGALGEILNIKSSQRGTYAAFKFNLMDDLNVIVGARTSDYDYDYYYWPTSFGSPDVKMHERGEVTPYAGITYDLTPEQSVYASYTDIFKPQSSRDSNGSVIGPVVGANYEVGWKGAFYDGRLNASTALFLVKRDNLAVVDNGVLVNGTVNEDGSGGEQAYKAAKGTETKGIDLELSGEVLPGWQVMTSYSHARTEDAEGERQLTQYSMDTFRFWNTYRFQGDWNRLTVGGGVSWNSSMSLYYTNLKARATQDDYTVASLMARYQVTDHLAATLNLNNIFDEKYYSGIGGSVGHYGDPRNATMSLRYDF</sequence>
<dbReference type="GO" id="GO:0009279">
    <property type="term" value="C:cell outer membrane"/>
    <property type="evidence" value="ECO:0007669"/>
    <property type="project" value="UniProtKB-SubCell"/>
</dbReference>
<evidence type="ECO:0000256" key="5">
    <source>
        <dbReference type="ARBA" id="ARBA00022496"/>
    </source>
</evidence>
<comment type="subcellular location">
    <subcellularLocation>
        <location evidence="1 14">Cell outer membrane</location>
        <topology evidence="1 14">Multi-pass membrane protein</topology>
    </subcellularLocation>
</comment>
<dbReference type="GO" id="GO:0015344">
    <property type="term" value="F:siderophore uptake transmembrane transporter activity"/>
    <property type="evidence" value="ECO:0007669"/>
    <property type="project" value="TreeGrafter"/>
</dbReference>
<dbReference type="Pfam" id="PF00593">
    <property type="entry name" value="TonB_dep_Rec_b-barrel"/>
    <property type="match status" value="1"/>
</dbReference>
<evidence type="ECO:0000256" key="6">
    <source>
        <dbReference type="ARBA" id="ARBA00022692"/>
    </source>
</evidence>
<name>A0AAQ1SVG7_9PSED</name>
<keyword evidence="11 14" id="KW-0472">Membrane</keyword>
<evidence type="ECO:0000313" key="18">
    <source>
        <dbReference type="EMBL" id="SPO63032.1"/>
    </source>
</evidence>
<organism evidence="18 19">
    <name type="scientific">Pseudomonas inefficax</name>
    <dbReference type="NCBI Taxonomy" id="2078786"/>
    <lineage>
        <taxon>Bacteria</taxon>
        <taxon>Pseudomonadati</taxon>
        <taxon>Pseudomonadota</taxon>
        <taxon>Gammaproteobacteria</taxon>
        <taxon>Pseudomonadales</taxon>
        <taxon>Pseudomonadaceae</taxon>
        <taxon>Pseudomonas</taxon>
    </lineage>
</organism>
<dbReference type="PROSITE" id="PS52016">
    <property type="entry name" value="TONB_DEPENDENT_REC_3"/>
    <property type="match status" value="1"/>
</dbReference>
<comment type="caution">
    <text evidence="18">The sequence shown here is derived from an EMBL/GenBank/DDBJ whole genome shotgun (WGS) entry which is preliminary data.</text>
</comment>
<evidence type="ECO:0000313" key="19">
    <source>
        <dbReference type="Proteomes" id="UP000294335"/>
    </source>
</evidence>
<keyword evidence="9" id="KW-0406">Ion transport</keyword>
<evidence type="ECO:0000256" key="7">
    <source>
        <dbReference type="ARBA" id="ARBA00022729"/>
    </source>
</evidence>
<dbReference type="Gene3D" id="2.170.130.10">
    <property type="entry name" value="TonB-dependent receptor, plug domain"/>
    <property type="match status" value="1"/>
</dbReference>
<evidence type="ECO:0000256" key="13">
    <source>
        <dbReference type="ARBA" id="ARBA00023237"/>
    </source>
</evidence>
<dbReference type="InterPro" id="IPR036942">
    <property type="entry name" value="Beta-barrel_TonB_sf"/>
</dbReference>